<protein>
    <submittedName>
        <fullName evidence="1">Uncharacterized protein</fullName>
    </submittedName>
</protein>
<accession>A0ABM8NP85</accession>
<evidence type="ECO:0000313" key="2">
    <source>
        <dbReference type="Proteomes" id="UP000656319"/>
    </source>
</evidence>
<name>A0ABM8NP85_9BURK</name>
<dbReference type="RefSeq" id="WP_268960641.1">
    <property type="nucleotide sequence ID" value="NZ_CAJHCQ010000007.1"/>
</dbReference>
<organism evidence="1 2">
    <name type="scientific">Paraburkholderia hiiakae</name>
    <dbReference type="NCBI Taxonomy" id="1081782"/>
    <lineage>
        <taxon>Bacteria</taxon>
        <taxon>Pseudomonadati</taxon>
        <taxon>Pseudomonadota</taxon>
        <taxon>Betaproteobacteria</taxon>
        <taxon>Burkholderiales</taxon>
        <taxon>Burkholderiaceae</taxon>
        <taxon>Paraburkholderia</taxon>
    </lineage>
</organism>
<dbReference type="EMBL" id="CAJHCQ010000007">
    <property type="protein sequence ID" value="CAD6536162.1"/>
    <property type="molecule type" value="Genomic_DNA"/>
</dbReference>
<reference evidence="1 2" key="1">
    <citation type="submission" date="2020-10" db="EMBL/GenBank/DDBJ databases">
        <authorList>
            <person name="Peeters C."/>
        </authorList>
    </citation>
    <scope>NUCLEOTIDE SEQUENCE [LARGE SCALE GENOMIC DNA]</scope>
    <source>
        <strain evidence="1 2">LMG 27952</strain>
    </source>
</reference>
<proteinExistence type="predicted"/>
<gene>
    <name evidence="1" type="ORF">LMG27952_03113</name>
</gene>
<evidence type="ECO:0000313" key="1">
    <source>
        <dbReference type="EMBL" id="CAD6536162.1"/>
    </source>
</evidence>
<keyword evidence="2" id="KW-1185">Reference proteome</keyword>
<sequence length="44" mass="4874">MATIKLFLQITGAFVLVIALLALQATLDEHDEDPLVICHVHRCT</sequence>
<comment type="caution">
    <text evidence="1">The sequence shown here is derived from an EMBL/GenBank/DDBJ whole genome shotgun (WGS) entry which is preliminary data.</text>
</comment>
<dbReference type="Proteomes" id="UP000656319">
    <property type="component" value="Unassembled WGS sequence"/>
</dbReference>